<proteinExistence type="predicted"/>
<protein>
    <submittedName>
        <fullName evidence="1">Variant surface glycoprotein</fullName>
    </submittedName>
</protein>
<dbReference type="VEuPathDB" id="TriTrypDB:Tb11.v5.0978"/>
<organism evidence="1">
    <name type="scientific">Trypanosoma brucei</name>
    <dbReference type="NCBI Taxonomy" id="5691"/>
    <lineage>
        <taxon>Eukaryota</taxon>
        <taxon>Discoba</taxon>
        <taxon>Euglenozoa</taxon>
        <taxon>Kinetoplastea</taxon>
        <taxon>Metakinetoplastina</taxon>
        <taxon>Trypanosomatida</taxon>
        <taxon>Trypanosomatidae</taxon>
        <taxon>Trypanosoma</taxon>
    </lineage>
</organism>
<dbReference type="VEuPathDB" id="TriTrypDB:Tb1125.Tb11.v5.0978"/>
<dbReference type="VEuPathDB" id="TriTrypDB:Tb427_000219700"/>
<dbReference type="AlphaFoldDB" id="A0A1V0FYP8"/>
<dbReference type="EMBL" id="KY404751">
    <property type="protein sequence ID" value="ARB51002.1"/>
    <property type="molecule type" value="Genomic_DNA"/>
</dbReference>
<sequence length="153" mass="15829">MLKRRNLKITANMKGTIGNAMGTGDKGHCLGGSKDLASTTHGLGATVKFTALAETTPTAVKVAAIGTGGADFQEEDPEKDKGTVSQAGLAYAICSVRNLRIGSETTVIKATKVNLETDTNAAVILAALNRIPEGPSSKPLTTDEIKQLLTGTF</sequence>
<evidence type="ECO:0000313" key="1">
    <source>
        <dbReference type="EMBL" id="ARB51002.1"/>
    </source>
</evidence>
<accession>A0A1V0FYP8</accession>
<reference evidence="1" key="1">
    <citation type="submission" date="2016-12" db="EMBL/GenBank/DDBJ databases">
        <title>Extending the VSGnome of Trypanosoma brucei strain TREU927.</title>
        <authorList>
            <person name="Cross G.A."/>
        </authorList>
    </citation>
    <scope>NUCLEOTIDE SEQUENCE</scope>
    <source>
        <strain evidence="1">Tb927.99.2121</strain>
    </source>
</reference>
<name>A0A1V0FYP8_9TRYP</name>